<sequence length="125" mass="14082">MLRMITAWRSCGGKSSAIEEISIEENPALDEAASMEKCGPGIKLFRTQPGLVTCYMFLYSPCFVLITQVVHREQCGAALDAKRTSSLWNLSSLKRVIDERTSSKYETRQRVQIWPPLSPCGLKRI</sequence>
<reference evidence="1 2" key="1">
    <citation type="submission" date="2023-10" db="EMBL/GenBank/DDBJ databases">
        <title>Chromosome-scale genome assembly provides insights into flower coloration mechanisms of Canna indica.</title>
        <authorList>
            <person name="Li C."/>
        </authorList>
    </citation>
    <scope>NUCLEOTIDE SEQUENCE [LARGE SCALE GENOMIC DNA]</scope>
    <source>
        <tissue evidence="1">Flower</tissue>
    </source>
</reference>
<evidence type="ECO:0000313" key="1">
    <source>
        <dbReference type="EMBL" id="WOL14404.1"/>
    </source>
</evidence>
<keyword evidence="2" id="KW-1185">Reference proteome</keyword>
<gene>
    <name evidence="1" type="ORF">Cni_G23184</name>
</gene>
<dbReference type="AlphaFoldDB" id="A0AAQ3KTK6"/>
<organism evidence="1 2">
    <name type="scientific">Canna indica</name>
    <name type="common">Indian-shot</name>
    <dbReference type="NCBI Taxonomy" id="4628"/>
    <lineage>
        <taxon>Eukaryota</taxon>
        <taxon>Viridiplantae</taxon>
        <taxon>Streptophyta</taxon>
        <taxon>Embryophyta</taxon>
        <taxon>Tracheophyta</taxon>
        <taxon>Spermatophyta</taxon>
        <taxon>Magnoliopsida</taxon>
        <taxon>Liliopsida</taxon>
        <taxon>Zingiberales</taxon>
        <taxon>Cannaceae</taxon>
        <taxon>Canna</taxon>
    </lineage>
</organism>
<evidence type="ECO:0000313" key="2">
    <source>
        <dbReference type="Proteomes" id="UP001327560"/>
    </source>
</evidence>
<name>A0AAQ3KTK6_9LILI</name>
<dbReference type="Proteomes" id="UP001327560">
    <property type="component" value="Chromosome 7"/>
</dbReference>
<proteinExistence type="predicted"/>
<protein>
    <submittedName>
        <fullName evidence="1">Uncharacterized protein</fullName>
    </submittedName>
</protein>
<dbReference type="EMBL" id="CP136896">
    <property type="protein sequence ID" value="WOL14404.1"/>
    <property type="molecule type" value="Genomic_DNA"/>
</dbReference>
<accession>A0AAQ3KTK6</accession>